<evidence type="ECO:0000256" key="9">
    <source>
        <dbReference type="ARBA" id="ARBA00025628"/>
    </source>
</evidence>
<comment type="subunit">
    <text evidence="3">Homooctamer.</text>
</comment>
<comment type="pathway">
    <text evidence="1">Porphyrin-containing compound metabolism; protoporphyrin-IX biosynthesis; coproporphyrinogen-III from 5-aminolevulinate: step 1/4.</text>
</comment>
<comment type="caution">
    <text evidence="14">The sequence shown here is derived from an EMBL/GenBank/DDBJ whole genome shotgun (WGS) entry which is preliminary data.</text>
</comment>
<keyword evidence="8" id="KW-0627">Porphyrin biosynthesis</keyword>
<keyword evidence="7" id="KW-0456">Lyase</keyword>
<sequence length="330" mass="35893">MNSTPTTVTAPVRPRQEVTGINPVRARARVRALHHRELLTAANLIVPILVQPDARPREEYSYLPTAVPISQLGRYVSGLREHGIRACKVFVFCESKAPDAADALRPDNLMVAAIQTIRAATGDMVISTEVCGCAWTDSGECVITDARGRTDVKATYLLMGQMAVLHAEAGADIIGPAAMLDGSVQVIRHALHEHGHPDVGVTPSVIFDSGLFAAYKTAMRTDPGRGNRRGFQIDAEHQRQALTQAQRWMSEGADGLLIQPAMMTVDVLTRLRMDTDTPLTAFSVSQEQQMHTAVDNPVVLEYARMLCRAGADFVMTYDGPRIARALAEGL</sequence>
<comment type="similarity">
    <text evidence="2 13">Belongs to the ALAD family.</text>
</comment>
<dbReference type="AlphaFoldDB" id="A0A3A4KJS9"/>
<evidence type="ECO:0000313" key="15">
    <source>
        <dbReference type="Proteomes" id="UP000266677"/>
    </source>
</evidence>
<dbReference type="Pfam" id="PF00490">
    <property type="entry name" value="ALAD"/>
    <property type="match status" value="1"/>
</dbReference>
<evidence type="ECO:0000256" key="8">
    <source>
        <dbReference type="ARBA" id="ARBA00023244"/>
    </source>
</evidence>
<evidence type="ECO:0000256" key="4">
    <source>
        <dbReference type="ARBA" id="ARBA00012053"/>
    </source>
</evidence>
<dbReference type="GO" id="GO:0004655">
    <property type="term" value="F:porphobilinogen synthase activity"/>
    <property type="evidence" value="ECO:0007669"/>
    <property type="project" value="UniProtKB-EC"/>
</dbReference>
<evidence type="ECO:0000256" key="12">
    <source>
        <dbReference type="PIRSR" id="PIRSR001415-3"/>
    </source>
</evidence>
<gene>
    <name evidence="14" type="ORF">D5S18_17565</name>
</gene>
<name>A0A3A4KJS9_9NOCA</name>
<dbReference type="RefSeq" id="WP_120042046.1">
    <property type="nucleotide sequence ID" value="NZ_QZFU01000019.1"/>
</dbReference>
<dbReference type="EC" id="4.2.1.24" evidence="4"/>
<dbReference type="Proteomes" id="UP000266677">
    <property type="component" value="Unassembled WGS sequence"/>
</dbReference>
<evidence type="ECO:0000313" key="14">
    <source>
        <dbReference type="EMBL" id="RJO75172.1"/>
    </source>
</evidence>
<dbReference type="GO" id="GO:0005829">
    <property type="term" value="C:cytosol"/>
    <property type="evidence" value="ECO:0007669"/>
    <property type="project" value="TreeGrafter"/>
</dbReference>
<keyword evidence="12" id="KW-0479">Metal-binding</keyword>
<organism evidence="14 15">
    <name type="scientific">Nocardia panacis</name>
    <dbReference type="NCBI Taxonomy" id="2340916"/>
    <lineage>
        <taxon>Bacteria</taxon>
        <taxon>Bacillati</taxon>
        <taxon>Actinomycetota</taxon>
        <taxon>Actinomycetes</taxon>
        <taxon>Mycobacteriales</taxon>
        <taxon>Nocardiaceae</taxon>
        <taxon>Nocardia</taxon>
    </lineage>
</organism>
<dbReference type="EMBL" id="QZFU01000019">
    <property type="protein sequence ID" value="RJO75172.1"/>
    <property type="molecule type" value="Genomic_DNA"/>
</dbReference>
<proteinExistence type="inferred from homology"/>
<dbReference type="OrthoDB" id="3467584at2"/>
<evidence type="ECO:0000256" key="11">
    <source>
        <dbReference type="ARBA" id="ARBA00047651"/>
    </source>
</evidence>
<feature type="binding site" evidence="12">
    <location>
        <position position="141"/>
    </location>
    <ligand>
        <name>Zn(2+)</name>
        <dbReference type="ChEBI" id="CHEBI:29105"/>
        <note>catalytic</note>
    </ligand>
</feature>
<dbReference type="SUPFAM" id="SSF51569">
    <property type="entry name" value="Aldolase"/>
    <property type="match status" value="1"/>
</dbReference>
<dbReference type="GO" id="GO:0006782">
    <property type="term" value="P:protoporphyrinogen IX biosynthetic process"/>
    <property type="evidence" value="ECO:0007669"/>
    <property type="project" value="UniProtKB-UniPathway"/>
</dbReference>
<dbReference type="GO" id="GO:0008270">
    <property type="term" value="F:zinc ion binding"/>
    <property type="evidence" value="ECO:0007669"/>
    <property type="project" value="TreeGrafter"/>
</dbReference>
<reference evidence="14 15" key="1">
    <citation type="submission" date="2018-09" db="EMBL/GenBank/DDBJ databases">
        <title>YIM PH21274 draft genome.</title>
        <authorList>
            <person name="Miao C."/>
        </authorList>
    </citation>
    <scope>NUCLEOTIDE SEQUENCE [LARGE SCALE GENOMIC DNA]</scope>
    <source>
        <strain evidence="14 15">YIM PH 21724</strain>
    </source>
</reference>
<evidence type="ECO:0000256" key="6">
    <source>
        <dbReference type="ARBA" id="ARBA00023133"/>
    </source>
</evidence>
<evidence type="ECO:0000256" key="10">
    <source>
        <dbReference type="ARBA" id="ARBA00032837"/>
    </source>
</evidence>
<evidence type="ECO:0000256" key="3">
    <source>
        <dbReference type="ARBA" id="ARBA00011823"/>
    </source>
</evidence>
<keyword evidence="15" id="KW-1185">Reference proteome</keyword>
<dbReference type="PRINTS" id="PR00144">
    <property type="entry name" value="DALDHYDRTASE"/>
</dbReference>
<dbReference type="InterPro" id="IPR013785">
    <property type="entry name" value="Aldolase_TIM"/>
</dbReference>
<dbReference type="SMART" id="SM01004">
    <property type="entry name" value="ALAD"/>
    <property type="match status" value="1"/>
</dbReference>
<protein>
    <recommendedName>
        <fullName evidence="5">Delta-aminolevulinic acid dehydratase</fullName>
        <ecNumber evidence="4">4.2.1.24</ecNumber>
    </recommendedName>
    <alternativeName>
        <fullName evidence="10">Porphobilinogen synthase</fullName>
    </alternativeName>
</protein>
<evidence type="ECO:0000256" key="1">
    <source>
        <dbReference type="ARBA" id="ARBA00004694"/>
    </source>
</evidence>
<evidence type="ECO:0000256" key="7">
    <source>
        <dbReference type="ARBA" id="ARBA00023239"/>
    </source>
</evidence>
<keyword evidence="12" id="KW-0862">Zinc</keyword>
<dbReference type="PIRSF" id="PIRSF001415">
    <property type="entry name" value="Porphbilin_synth"/>
    <property type="match status" value="1"/>
</dbReference>
<feature type="binding site" evidence="12">
    <location>
        <position position="131"/>
    </location>
    <ligand>
        <name>Zn(2+)</name>
        <dbReference type="ChEBI" id="CHEBI:29105"/>
        <note>catalytic</note>
    </ligand>
</feature>
<feature type="binding site" evidence="12">
    <location>
        <position position="133"/>
    </location>
    <ligand>
        <name>Zn(2+)</name>
        <dbReference type="ChEBI" id="CHEBI:29105"/>
        <note>catalytic</note>
    </ligand>
</feature>
<comment type="catalytic activity">
    <reaction evidence="11">
        <text>2 5-aminolevulinate = porphobilinogen + 2 H2O + H(+)</text>
        <dbReference type="Rhea" id="RHEA:24064"/>
        <dbReference type="ChEBI" id="CHEBI:15377"/>
        <dbReference type="ChEBI" id="CHEBI:15378"/>
        <dbReference type="ChEBI" id="CHEBI:58126"/>
        <dbReference type="ChEBI" id="CHEBI:356416"/>
        <dbReference type="EC" id="4.2.1.24"/>
    </reaction>
</comment>
<dbReference type="InterPro" id="IPR001731">
    <property type="entry name" value="ALAD"/>
</dbReference>
<accession>A0A3A4KJS9</accession>
<evidence type="ECO:0000256" key="5">
    <source>
        <dbReference type="ARBA" id="ARBA00020771"/>
    </source>
</evidence>
<dbReference type="UniPathway" id="UPA00251">
    <property type="reaction ID" value="UER00318"/>
</dbReference>
<evidence type="ECO:0000256" key="2">
    <source>
        <dbReference type="ARBA" id="ARBA00008055"/>
    </source>
</evidence>
<evidence type="ECO:0000256" key="13">
    <source>
        <dbReference type="RuleBase" id="RU004161"/>
    </source>
</evidence>
<comment type="function">
    <text evidence="9">Catalyzes an early step in the biosynthesis of tetrapyrroles. Binds two molecules of 5-aminolevulinate per subunit, each at a distinct site, and catalyzes their condensation to form porphobilinogen.</text>
</comment>
<keyword evidence="6" id="KW-0350">Heme biosynthesis</keyword>
<dbReference type="PANTHER" id="PTHR11458:SF0">
    <property type="entry name" value="DELTA-AMINOLEVULINIC ACID DEHYDRATASE"/>
    <property type="match status" value="1"/>
</dbReference>
<dbReference type="Gene3D" id="3.20.20.70">
    <property type="entry name" value="Aldolase class I"/>
    <property type="match status" value="1"/>
</dbReference>
<dbReference type="PANTHER" id="PTHR11458">
    <property type="entry name" value="DELTA-AMINOLEVULINIC ACID DEHYDRATASE"/>
    <property type="match status" value="1"/>
</dbReference>